<comment type="caution">
    <text evidence="2">The sequence shown here is derived from an EMBL/GenBank/DDBJ whole genome shotgun (WGS) entry which is preliminary data.</text>
</comment>
<keyword evidence="1" id="KW-1133">Transmembrane helix</keyword>
<gene>
    <name evidence="2" type="ORF">CO666_13210</name>
</gene>
<evidence type="ECO:0000313" key="3">
    <source>
        <dbReference type="Proteomes" id="UP000220768"/>
    </source>
</evidence>
<evidence type="ECO:0000256" key="1">
    <source>
        <dbReference type="SAM" id="Phobius"/>
    </source>
</evidence>
<dbReference type="AlphaFoldDB" id="A0A2A6JBK0"/>
<sequence length="122" mass="13574">MVPEFPRRIARIGSILALLGSLIWVQWPIDFAKFNVSAMLLALAAFVTWAGIELSDYIGDNKSHDNVMSDDVDKLNSLLKIIDKNQFYILKEKGIHTPGTAELGRVRGSLLMYAADKIQAVI</sequence>
<organism evidence="2 3">
    <name type="scientific">Rhizobium chutanense</name>
    <dbReference type="NCBI Taxonomy" id="2035448"/>
    <lineage>
        <taxon>Bacteria</taxon>
        <taxon>Pseudomonadati</taxon>
        <taxon>Pseudomonadota</taxon>
        <taxon>Alphaproteobacteria</taxon>
        <taxon>Hyphomicrobiales</taxon>
        <taxon>Rhizobiaceae</taxon>
        <taxon>Rhizobium/Agrobacterium group</taxon>
        <taxon>Rhizobium</taxon>
    </lineage>
</organism>
<keyword evidence="1" id="KW-0812">Transmembrane</keyword>
<name>A0A2A6JBK0_9HYPH</name>
<dbReference type="Proteomes" id="UP000220768">
    <property type="component" value="Unassembled WGS sequence"/>
</dbReference>
<accession>A0A2A6JBK0</accession>
<proteinExistence type="predicted"/>
<keyword evidence="1" id="KW-0472">Membrane</keyword>
<keyword evidence="3" id="KW-1185">Reference proteome</keyword>
<feature type="transmembrane region" description="Helical" evidence="1">
    <location>
        <begin position="35"/>
        <end position="52"/>
    </location>
</feature>
<feature type="transmembrane region" description="Helical" evidence="1">
    <location>
        <begin position="12"/>
        <end position="29"/>
    </location>
</feature>
<dbReference type="EMBL" id="NWSV01000007">
    <property type="protein sequence ID" value="PDT03536.1"/>
    <property type="molecule type" value="Genomic_DNA"/>
</dbReference>
<protein>
    <submittedName>
        <fullName evidence="2">Uncharacterized protein</fullName>
    </submittedName>
</protein>
<evidence type="ECO:0000313" key="2">
    <source>
        <dbReference type="EMBL" id="PDT03536.1"/>
    </source>
</evidence>
<reference evidence="2 3" key="1">
    <citation type="submission" date="2017-09" db="EMBL/GenBank/DDBJ databases">
        <title>Comparative genomics of rhizobia isolated from Phaseolus vulgaris in China.</title>
        <authorList>
            <person name="Tong W."/>
        </authorList>
    </citation>
    <scope>NUCLEOTIDE SEQUENCE [LARGE SCALE GENOMIC DNA]</scope>
    <source>
        <strain evidence="2 3">C5</strain>
    </source>
</reference>